<evidence type="ECO:0000256" key="6">
    <source>
        <dbReference type="PROSITE-ProRule" id="PRU00284"/>
    </source>
</evidence>
<dbReference type="Pfam" id="PF00015">
    <property type="entry name" value="MCPsignal"/>
    <property type="match status" value="1"/>
</dbReference>
<evidence type="ECO:0000256" key="4">
    <source>
        <dbReference type="ARBA" id="ARBA00023224"/>
    </source>
</evidence>
<dbReference type="Proteomes" id="UP001596233">
    <property type="component" value="Unassembled WGS sequence"/>
</dbReference>
<keyword evidence="3 7" id="KW-0472">Membrane</keyword>
<feature type="domain" description="Methyl-accepting transducer" evidence="8">
    <location>
        <begin position="441"/>
        <end position="698"/>
    </location>
</feature>
<name>A0ABW1UYH0_9BACL</name>
<dbReference type="Gene3D" id="1.10.8.500">
    <property type="entry name" value="HAMP domain in histidine kinase"/>
    <property type="match status" value="1"/>
</dbReference>
<dbReference type="SMART" id="SM00304">
    <property type="entry name" value="HAMP"/>
    <property type="match status" value="1"/>
</dbReference>
<dbReference type="Pfam" id="PF00672">
    <property type="entry name" value="HAMP"/>
    <property type="match status" value="1"/>
</dbReference>
<comment type="caution">
    <text evidence="10">The sequence shown here is derived from an EMBL/GenBank/DDBJ whole genome shotgun (WGS) entry which is preliminary data.</text>
</comment>
<evidence type="ECO:0000313" key="11">
    <source>
        <dbReference type="Proteomes" id="UP001596233"/>
    </source>
</evidence>
<dbReference type="InterPro" id="IPR004090">
    <property type="entry name" value="Chemotax_Me-accpt_rcpt"/>
</dbReference>
<evidence type="ECO:0000313" key="10">
    <source>
        <dbReference type="EMBL" id="MFC6331515.1"/>
    </source>
</evidence>
<evidence type="ECO:0000256" key="2">
    <source>
        <dbReference type="ARBA" id="ARBA00022475"/>
    </source>
</evidence>
<comment type="similarity">
    <text evidence="5">Belongs to the methyl-accepting chemotaxis (MCP) protein family.</text>
</comment>
<keyword evidence="11" id="KW-1185">Reference proteome</keyword>
<organism evidence="10 11">
    <name type="scientific">Paenibacillus septentrionalis</name>
    <dbReference type="NCBI Taxonomy" id="429342"/>
    <lineage>
        <taxon>Bacteria</taxon>
        <taxon>Bacillati</taxon>
        <taxon>Bacillota</taxon>
        <taxon>Bacilli</taxon>
        <taxon>Bacillales</taxon>
        <taxon>Paenibacillaceae</taxon>
        <taxon>Paenibacillus</taxon>
    </lineage>
</organism>
<reference evidence="11" key="1">
    <citation type="journal article" date="2019" name="Int. J. Syst. Evol. Microbiol.">
        <title>The Global Catalogue of Microorganisms (GCM) 10K type strain sequencing project: providing services to taxonomists for standard genome sequencing and annotation.</title>
        <authorList>
            <consortium name="The Broad Institute Genomics Platform"/>
            <consortium name="The Broad Institute Genome Sequencing Center for Infectious Disease"/>
            <person name="Wu L."/>
            <person name="Ma J."/>
        </authorList>
    </citation>
    <scope>NUCLEOTIDE SEQUENCE [LARGE SCALE GENOMIC DNA]</scope>
    <source>
        <strain evidence="11">PCU 280</strain>
    </source>
</reference>
<keyword evidence="2" id="KW-1003">Cell membrane</keyword>
<keyword evidence="4 6" id="KW-0807">Transducer</keyword>
<dbReference type="CDD" id="cd06225">
    <property type="entry name" value="HAMP"/>
    <property type="match status" value="1"/>
</dbReference>
<dbReference type="PROSITE" id="PS50111">
    <property type="entry name" value="CHEMOTAXIS_TRANSDUC_2"/>
    <property type="match status" value="1"/>
</dbReference>
<protein>
    <submittedName>
        <fullName evidence="10">Methyl-accepting chemotaxis protein</fullName>
    </submittedName>
</protein>
<feature type="transmembrane region" description="Helical" evidence="7">
    <location>
        <begin position="49"/>
        <end position="73"/>
    </location>
</feature>
<dbReference type="EMBL" id="JBHSTE010000001">
    <property type="protein sequence ID" value="MFC6331515.1"/>
    <property type="molecule type" value="Genomic_DNA"/>
</dbReference>
<dbReference type="PRINTS" id="PR00260">
    <property type="entry name" value="CHEMTRNSDUCR"/>
</dbReference>
<sequence length="727" mass="79557">MKKGKQDHSSSTQEKKDVKAGMKNSFEVLRNTAKSQLRMMKSTKITQSIGTKLLIIMFVSILLCVTAVGTISYQKAKSLLESNVSFANAQTIKQVGNSIDTVVKSYIDVSFQIMFDSTIINSMKVMLTTDKVFDQLEATRNINERLSNYMVSNTTIKNIVLIPVTDKSEPILNGSLTNSTLPRKTGEEYRATEWYKEAADASGSVVWIEPQANGIVEPTAYQSVALARLVRDLSNTDLSYLLVMEFDAKNFFSAANNLDFGRDSEVVVYDNTNNFVFNQDETLYGTEPNIIIEESTKEVTADNRTVVGTDGVSYLAVFQTLQNNDEWRVLLAIPEEVLAEQATPIRDITVIICFVAALIAIAVGIFVVRYVGAPLSKLSSQMEKGASGDLTVRASTKKRNDEIGVLSKSFDEMMEQISNLAKQTTYSAAEVLKTASELSDTSNKTAIAAKEIAVATDEIAGGATSLAVEAEKGTDLTNRINEQMEQVNQYADQMSNSALEVERASQQGTSYMAELIDKTGTTEQMTRAMVEKVNALKESTTSIVKILDVLNAVTKQTNILSLNATIEAARAGAAGKGFMVVADEIRQLADQSRQSIEVVGQITAKISGEIEETVNVLTEAYPLFQEQIGSVKEANQLFLTVQAQMEQFKESMNLVTDSFVELNKSQEVLSDSMNNVSAVAQQSSATSEEVASLSTEQLGISENLVQLSNQLQQVSNSLKDTLSKFKI</sequence>
<evidence type="ECO:0000256" key="1">
    <source>
        <dbReference type="ARBA" id="ARBA00004236"/>
    </source>
</evidence>
<keyword evidence="7" id="KW-0812">Transmembrane</keyword>
<proteinExistence type="inferred from homology"/>
<dbReference type="RefSeq" id="WP_379230843.1">
    <property type="nucleotide sequence ID" value="NZ_JBHSTE010000001.1"/>
</dbReference>
<dbReference type="InterPro" id="IPR004089">
    <property type="entry name" value="MCPsignal_dom"/>
</dbReference>
<dbReference type="PANTHER" id="PTHR32089:SF112">
    <property type="entry name" value="LYSOZYME-LIKE PROTEIN-RELATED"/>
    <property type="match status" value="1"/>
</dbReference>
<evidence type="ECO:0000256" key="7">
    <source>
        <dbReference type="SAM" id="Phobius"/>
    </source>
</evidence>
<dbReference type="Gene3D" id="3.30.450.20">
    <property type="entry name" value="PAS domain"/>
    <property type="match status" value="1"/>
</dbReference>
<dbReference type="PANTHER" id="PTHR32089">
    <property type="entry name" value="METHYL-ACCEPTING CHEMOTAXIS PROTEIN MCPB"/>
    <property type="match status" value="1"/>
</dbReference>
<dbReference type="InterPro" id="IPR003660">
    <property type="entry name" value="HAMP_dom"/>
</dbReference>
<dbReference type="Gene3D" id="1.10.287.950">
    <property type="entry name" value="Methyl-accepting chemotaxis protein"/>
    <property type="match status" value="1"/>
</dbReference>
<dbReference type="SMART" id="SM00283">
    <property type="entry name" value="MA"/>
    <property type="match status" value="1"/>
</dbReference>
<dbReference type="SUPFAM" id="SSF58104">
    <property type="entry name" value="Methyl-accepting chemotaxis protein (MCP) signaling domain"/>
    <property type="match status" value="1"/>
</dbReference>
<evidence type="ECO:0000256" key="3">
    <source>
        <dbReference type="ARBA" id="ARBA00023136"/>
    </source>
</evidence>
<dbReference type="PROSITE" id="PS50885">
    <property type="entry name" value="HAMP"/>
    <property type="match status" value="1"/>
</dbReference>
<gene>
    <name evidence="10" type="ORF">ACFP56_02695</name>
</gene>
<keyword evidence="7" id="KW-1133">Transmembrane helix</keyword>
<feature type="domain" description="HAMP" evidence="9">
    <location>
        <begin position="369"/>
        <end position="422"/>
    </location>
</feature>
<accession>A0ABW1UYH0</accession>
<evidence type="ECO:0000259" key="9">
    <source>
        <dbReference type="PROSITE" id="PS50885"/>
    </source>
</evidence>
<feature type="transmembrane region" description="Helical" evidence="7">
    <location>
        <begin position="348"/>
        <end position="372"/>
    </location>
</feature>
<evidence type="ECO:0000259" key="8">
    <source>
        <dbReference type="PROSITE" id="PS50111"/>
    </source>
</evidence>
<comment type="subcellular location">
    <subcellularLocation>
        <location evidence="1">Cell membrane</location>
    </subcellularLocation>
</comment>
<evidence type="ECO:0000256" key="5">
    <source>
        <dbReference type="ARBA" id="ARBA00029447"/>
    </source>
</evidence>